<protein>
    <submittedName>
        <fullName evidence="1">Uncharacterized protein</fullName>
    </submittedName>
</protein>
<evidence type="ECO:0000313" key="2">
    <source>
        <dbReference type="Proteomes" id="UP000235916"/>
    </source>
</evidence>
<reference evidence="1 2" key="1">
    <citation type="submission" date="2018-01" db="EMBL/GenBank/DDBJ databases">
        <title>Draft genome sequence of Paucibacter aquatile CR182 isolated from freshwater of the Nakdong River.</title>
        <authorList>
            <person name="Choi A."/>
            <person name="Chung E.J."/>
        </authorList>
    </citation>
    <scope>NUCLEOTIDE SEQUENCE [LARGE SCALE GENOMIC DNA]</scope>
    <source>
        <strain evidence="1 2">CR182</strain>
    </source>
</reference>
<dbReference type="AlphaFoldDB" id="A0A2N8L050"/>
<sequence>MRLDVGYFAVAEADVEPLQPAQTTVLTHDVLGAAYSAALDAVVTVSARPTATLRLHDLRSGQVRTVPLAVPPTSLSLSADGLRAAVGHDAAVTLLDLQADSPEPARRFDVPLAVGSLVLAGDRVVAMGSVSNNSNPIYWLDTKTGLASRFDAAFGGFGIYGTAASALHPSGDRLYMADLGVSPDDVWRMDLSGDAATGKARNSRYHGEHRFCGRLAVAPNGLRIYTACGTVLSSSPNWTDDLVYAGSMKLSATDTWGNSDYRAAALNVAPDNASIALLEEHWQNCRPLTGHLSKCYTRLAVYDATTLERRSLKGLAPYVRNRDRLQQWGRHLMHRSDGSLLLLAEVRTQNEATPTWLLHRVSKP</sequence>
<dbReference type="EMBL" id="POSP01000003">
    <property type="protein sequence ID" value="PND39089.1"/>
    <property type="molecule type" value="Genomic_DNA"/>
</dbReference>
<dbReference type="InterPro" id="IPR011044">
    <property type="entry name" value="Quino_amine_DH_bsu"/>
</dbReference>
<name>A0A2N8L050_9BURK</name>
<dbReference type="SUPFAM" id="SSF50969">
    <property type="entry name" value="YVTN repeat-like/Quinoprotein amine dehydrogenase"/>
    <property type="match status" value="1"/>
</dbReference>
<gene>
    <name evidence="1" type="ORF">C1O66_17195</name>
</gene>
<organism evidence="1 2">
    <name type="scientific">Kinneretia aquatilis</name>
    <dbReference type="NCBI Taxonomy" id="2070761"/>
    <lineage>
        <taxon>Bacteria</taxon>
        <taxon>Pseudomonadati</taxon>
        <taxon>Pseudomonadota</taxon>
        <taxon>Betaproteobacteria</taxon>
        <taxon>Burkholderiales</taxon>
        <taxon>Sphaerotilaceae</taxon>
        <taxon>Roseateles</taxon>
    </lineage>
</organism>
<dbReference type="Gene3D" id="2.130.10.10">
    <property type="entry name" value="YVTN repeat-like/Quinoprotein amine dehydrogenase"/>
    <property type="match status" value="1"/>
</dbReference>
<proteinExistence type="predicted"/>
<keyword evidence="2" id="KW-1185">Reference proteome</keyword>
<dbReference type="InterPro" id="IPR015943">
    <property type="entry name" value="WD40/YVTN_repeat-like_dom_sf"/>
</dbReference>
<evidence type="ECO:0000313" key="1">
    <source>
        <dbReference type="EMBL" id="PND39089.1"/>
    </source>
</evidence>
<accession>A0A2N8L050</accession>
<dbReference type="Proteomes" id="UP000235916">
    <property type="component" value="Unassembled WGS sequence"/>
</dbReference>
<comment type="caution">
    <text evidence="1">The sequence shown here is derived from an EMBL/GenBank/DDBJ whole genome shotgun (WGS) entry which is preliminary data.</text>
</comment>